<dbReference type="GeneID" id="25991388"/>
<evidence type="ECO:0000259" key="5">
    <source>
        <dbReference type="PROSITE" id="PS51767"/>
    </source>
</evidence>
<name>J5R657_TRIAS</name>
<dbReference type="RefSeq" id="XP_014182335.1">
    <property type="nucleotide sequence ID" value="XM_014326860.1"/>
</dbReference>
<evidence type="ECO:0000313" key="6">
    <source>
        <dbReference type="EMBL" id="EJT50903.1"/>
    </source>
</evidence>
<feature type="active site" evidence="2">
    <location>
        <position position="244"/>
    </location>
</feature>
<dbReference type="InterPro" id="IPR001461">
    <property type="entry name" value="Aspartic_peptidase_A1"/>
</dbReference>
<dbReference type="PANTHER" id="PTHR47966:SF51">
    <property type="entry name" value="BETA-SITE APP-CLEAVING ENZYME, ISOFORM A-RELATED"/>
    <property type="match status" value="1"/>
</dbReference>
<proteinExistence type="inferred from homology"/>
<protein>
    <recommendedName>
        <fullName evidence="5">Peptidase A1 domain-containing protein</fullName>
    </recommendedName>
</protein>
<dbReference type="Gene3D" id="2.40.70.10">
    <property type="entry name" value="Acid Proteases"/>
    <property type="match status" value="2"/>
</dbReference>
<comment type="caution">
    <text evidence="6">The sequence shown here is derived from an EMBL/GenBank/DDBJ whole genome shotgun (WGS) entry which is preliminary data.</text>
</comment>
<dbReference type="HOGENOM" id="CLU_039009_0_0_1"/>
<keyword evidence="4" id="KW-0732">Signal</keyword>
<dbReference type="PANTHER" id="PTHR47966">
    <property type="entry name" value="BETA-SITE APP-CLEAVING ENZYME, ISOFORM A-RELATED"/>
    <property type="match status" value="1"/>
</dbReference>
<comment type="similarity">
    <text evidence="1">Belongs to the peptidase A1 family.</text>
</comment>
<accession>J5R657</accession>
<dbReference type="Proteomes" id="UP000002748">
    <property type="component" value="Unassembled WGS sequence"/>
</dbReference>
<dbReference type="InterPro" id="IPR021109">
    <property type="entry name" value="Peptidase_aspartic_dom_sf"/>
</dbReference>
<dbReference type="EMBL" id="ALBS01000080">
    <property type="protein sequence ID" value="EJT50903.1"/>
    <property type="molecule type" value="Genomic_DNA"/>
</dbReference>
<feature type="domain" description="Peptidase A1" evidence="5">
    <location>
        <begin position="45"/>
        <end position="348"/>
    </location>
</feature>
<dbReference type="SUPFAM" id="SSF50630">
    <property type="entry name" value="Acid proteases"/>
    <property type="match status" value="1"/>
</dbReference>
<dbReference type="OrthoDB" id="771136at2759"/>
<feature type="active site" evidence="2">
    <location>
        <position position="63"/>
    </location>
</feature>
<dbReference type="PROSITE" id="PS51767">
    <property type="entry name" value="PEPTIDASE_A1"/>
    <property type="match status" value="1"/>
</dbReference>
<dbReference type="GO" id="GO:0006508">
    <property type="term" value="P:proteolysis"/>
    <property type="evidence" value="ECO:0007669"/>
    <property type="project" value="InterPro"/>
</dbReference>
<feature type="signal peptide" evidence="4">
    <location>
        <begin position="1"/>
        <end position="15"/>
    </location>
</feature>
<dbReference type="CDD" id="cd05471">
    <property type="entry name" value="pepsin_like"/>
    <property type="match status" value="1"/>
</dbReference>
<dbReference type="InterPro" id="IPR034164">
    <property type="entry name" value="Pepsin-like_dom"/>
</dbReference>
<dbReference type="GO" id="GO:0004190">
    <property type="term" value="F:aspartic-type endopeptidase activity"/>
    <property type="evidence" value="ECO:0007669"/>
    <property type="project" value="InterPro"/>
</dbReference>
<evidence type="ECO:0000256" key="1">
    <source>
        <dbReference type="ARBA" id="ARBA00007447"/>
    </source>
</evidence>
<reference evidence="6 7" key="1">
    <citation type="journal article" date="2012" name="Eukaryot. Cell">
        <title>Draft genome sequence of CBS 2479, the standard type strain of Trichosporon asahii.</title>
        <authorList>
            <person name="Yang R.Y."/>
            <person name="Li H.T."/>
            <person name="Zhu H."/>
            <person name="Zhou G.P."/>
            <person name="Wang M."/>
            <person name="Wang L."/>
        </authorList>
    </citation>
    <scope>NUCLEOTIDE SEQUENCE [LARGE SCALE GENOMIC DNA]</scope>
    <source>
        <strain evidence="7">ATCC 90039 / CBS 2479 / JCM 2466 / KCTC 7840 / NCYC 2677 / UAMH 7654</strain>
    </source>
</reference>
<evidence type="ECO:0000256" key="3">
    <source>
        <dbReference type="SAM" id="MobiDB-lite"/>
    </source>
</evidence>
<evidence type="ECO:0000256" key="4">
    <source>
        <dbReference type="SAM" id="SignalP"/>
    </source>
</evidence>
<dbReference type="AlphaFoldDB" id="J5R657"/>
<organism evidence="6 7">
    <name type="scientific">Trichosporon asahii var. asahii (strain ATCC 90039 / CBS 2479 / JCM 2466 / KCTC 7840 / NBRC 103889/ NCYC 2677 / UAMH 7654)</name>
    <name type="common">Yeast</name>
    <dbReference type="NCBI Taxonomy" id="1186058"/>
    <lineage>
        <taxon>Eukaryota</taxon>
        <taxon>Fungi</taxon>
        <taxon>Dikarya</taxon>
        <taxon>Basidiomycota</taxon>
        <taxon>Agaricomycotina</taxon>
        <taxon>Tremellomycetes</taxon>
        <taxon>Trichosporonales</taxon>
        <taxon>Trichosporonaceae</taxon>
        <taxon>Trichosporon</taxon>
    </lineage>
</organism>
<dbReference type="KEGG" id="tasa:A1Q1_07876"/>
<feature type="region of interest" description="Disordered" evidence="3">
    <location>
        <begin position="361"/>
        <end position="380"/>
    </location>
</feature>
<dbReference type="InterPro" id="IPR033121">
    <property type="entry name" value="PEPTIDASE_A1"/>
</dbReference>
<feature type="chain" id="PRO_5013152937" description="Peptidase A1 domain-containing protein" evidence="4">
    <location>
        <begin position="16"/>
        <end position="413"/>
    </location>
</feature>
<gene>
    <name evidence="6" type="ORF">A1Q1_07876</name>
</gene>
<dbReference type="VEuPathDB" id="FungiDB:A1Q1_07876"/>
<sequence>MIPLLPLVAASLAAATSVPLYAHENLQRRSVGGGSLDSKTGDFTPVVAIQVGTPPQTLQAQLDVTSGLTVVGGSPFAGGSFYAPASSSLKEGAKVDSHELPDGRKTSGTRVADRIVVGAAGLTTEFLLANPSGQSGPEAPGINNALLGLGYSDAPSPALSSEWDQKLWGLYLSPRRVGYSDKAGETKRIGSLSLGKIDPAYAAGEPVWVNLTETSTGEWPVHLKSFAAGSASAKTDFFEGRQIDVAPVANIGLPPAALDGLMKGITGAQKWTQGEDVVWTLPCDTASKLDIGLENITVSLAPEDWIAKEGSTCRALLSAATGRPWLGTPFLSAVYSVWDLEGRRIGFAPVKAGARVENKDFNEGSAPARQSAEPVTTGKTYPNAVKAGGSNSAAVAKPAFLAVALGALAAVLM</sequence>
<evidence type="ECO:0000256" key="2">
    <source>
        <dbReference type="PIRSR" id="PIRSR601461-1"/>
    </source>
</evidence>
<dbReference type="Pfam" id="PF00026">
    <property type="entry name" value="Asp"/>
    <property type="match status" value="1"/>
</dbReference>
<evidence type="ECO:0000313" key="7">
    <source>
        <dbReference type="Proteomes" id="UP000002748"/>
    </source>
</evidence>